<evidence type="ECO:0000256" key="1">
    <source>
        <dbReference type="ARBA" id="ARBA00005546"/>
    </source>
</evidence>
<name>A0A075MYT6_9ARCH</name>
<dbReference type="Pfam" id="PF02597">
    <property type="entry name" value="ThiS"/>
    <property type="match status" value="1"/>
</dbReference>
<dbReference type="OrthoDB" id="11483at2157"/>
<dbReference type="RefSeq" id="WP_148701006.1">
    <property type="nucleotide sequence ID" value="NZ_CP007174.1"/>
</dbReference>
<dbReference type="InterPro" id="IPR012675">
    <property type="entry name" value="Beta-grasp_dom_sf"/>
</dbReference>
<dbReference type="KEGG" id="nev:NTE_02377"/>
<dbReference type="Gene3D" id="3.30.2380.10">
    <property type="entry name" value="CGI121/TPRKB"/>
    <property type="match status" value="1"/>
</dbReference>
<dbReference type="GeneID" id="41598092"/>
<dbReference type="STRING" id="1459636.NTE_02377"/>
<dbReference type="InterPro" id="IPR016155">
    <property type="entry name" value="Mopterin_synth/thiamin_S_b"/>
</dbReference>
<accession>A0A075MYT6</accession>
<dbReference type="Proteomes" id="UP000028194">
    <property type="component" value="Chromosome"/>
</dbReference>
<evidence type="ECO:0000313" key="3">
    <source>
        <dbReference type="Proteomes" id="UP000028194"/>
    </source>
</evidence>
<dbReference type="SUPFAM" id="SSF143870">
    <property type="entry name" value="PF0523-like"/>
    <property type="match status" value="1"/>
</dbReference>
<dbReference type="InterPro" id="IPR003749">
    <property type="entry name" value="ThiS/MoaD-like"/>
</dbReference>
<dbReference type="InterPro" id="IPR036504">
    <property type="entry name" value="CGI121/TPRKB_sf"/>
</dbReference>
<dbReference type="HOGENOM" id="CLU_1076055_0_0_2"/>
<reference evidence="2 3" key="1">
    <citation type="journal article" date="2014" name="PLoS ONE">
        <title>Genome Sequence of Candidatus Nitrososphaera evergladensis from Group I.1b Enriched from Everglades Soil Reveals Novel Genomic Features of the Ammonia-Oxidizing Archaea.</title>
        <authorList>
            <person name="Zhalnina K.V."/>
            <person name="Dias R."/>
            <person name="Leonard M.T."/>
            <person name="Dorr de Quadros P."/>
            <person name="Camargo F.A."/>
            <person name="Drew J.C."/>
            <person name="Farmerie W.G."/>
            <person name="Daroub S.H."/>
            <person name="Triplett E.W."/>
        </authorList>
    </citation>
    <scope>NUCLEOTIDE SEQUENCE [LARGE SCALE GENOMIC DNA]</scope>
    <source>
        <strain evidence="2 3">SR1</strain>
    </source>
</reference>
<dbReference type="eggNOG" id="arCOG00536">
    <property type="taxonomic scope" value="Archaea"/>
</dbReference>
<comment type="similarity">
    <text evidence="1">Belongs to the CGI121/TPRKB family.</text>
</comment>
<dbReference type="Gene3D" id="3.10.20.30">
    <property type="match status" value="1"/>
</dbReference>
<dbReference type="SUPFAM" id="SSF54285">
    <property type="entry name" value="MoaD/ThiS"/>
    <property type="match status" value="1"/>
</dbReference>
<dbReference type="EMBL" id="CP007174">
    <property type="protein sequence ID" value="AIF84429.1"/>
    <property type="molecule type" value="Genomic_DNA"/>
</dbReference>
<proteinExistence type="inferred from homology"/>
<dbReference type="NCBIfam" id="NF011465">
    <property type="entry name" value="PRK14886.1-1"/>
    <property type="match status" value="1"/>
</dbReference>
<evidence type="ECO:0000313" key="2">
    <source>
        <dbReference type="EMBL" id="AIF84429.1"/>
    </source>
</evidence>
<dbReference type="AlphaFoldDB" id="A0A075MYT6"/>
<gene>
    <name evidence="2" type="ORF">NTE_02377</name>
</gene>
<keyword evidence="3" id="KW-1185">Reference proteome</keyword>
<dbReference type="eggNOG" id="arCOG02197">
    <property type="taxonomic scope" value="Archaea"/>
</dbReference>
<organism evidence="2 3">
    <name type="scientific">Candidatus Nitrososphaera evergladensis SR1</name>
    <dbReference type="NCBI Taxonomy" id="1459636"/>
    <lineage>
        <taxon>Archaea</taxon>
        <taxon>Nitrososphaerota</taxon>
        <taxon>Nitrososphaeria</taxon>
        <taxon>Nitrososphaerales</taxon>
        <taxon>Nitrososphaeraceae</taxon>
        <taxon>Nitrososphaera</taxon>
    </lineage>
</organism>
<dbReference type="InterPro" id="IPR013926">
    <property type="entry name" value="CGI121/TPRKB"/>
</dbReference>
<protein>
    <submittedName>
        <fullName evidence="2">Uncharacterized protein</fullName>
    </submittedName>
</protein>
<dbReference type="Pfam" id="PF08617">
    <property type="entry name" value="CGI-121"/>
    <property type="match status" value="1"/>
</dbReference>
<sequence length="259" mass="28295">MIKIRLLGGAKKAVGRSSLDFDRKQASVSEILTFLQGISQEPRLLQAGNLIIAVNGVDSQALSGPDTMAKEGDTVTIVTVVHGGMEDNRLSLWNVLVAGVYKLDDKDTGKLLDRLRAENPKVMVQAADAAAVYGRDHALGALDIVLEAMARNIMIANRPETEVLLRLACTDQIAEALKRARLREGEAGCFIAFSTDAQALKKFGEQISHEFTLDDSVILQSREKRKALAKTVGISQEVDDDKEFLDLLLERAAILIRKN</sequence>